<dbReference type="GO" id="GO:0005829">
    <property type="term" value="C:cytosol"/>
    <property type="evidence" value="ECO:0007669"/>
    <property type="project" value="TreeGrafter"/>
</dbReference>
<keyword evidence="3" id="KW-0249">Electron transport</keyword>
<feature type="active site" description="Nucleophile" evidence="7">
    <location>
        <position position="39"/>
    </location>
</feature>
<dbReference type="InterPro" id="IPR013766">
    <property type="entry name" value="Thioredoxin_domain"/>
</dbReference>
<feature type="active site" description="Nucleophile" evidence="7">
    <location>
        <position position="42"/>
    </location>
</feature>
<dbReference type="PANTHER" id="PTHR45663:SF11">
    <property type="entry name" value="GEO12009P1"/>
    <property type="match status" value="1"/>
</dbReference>
<dbReference type="PANTHER" id="PTHR45663">
    <property type="entry name" value="GEO12009P1"/>
    <property type="match status" value="1"/>
</dbReference>
<dbReference type="FunFam" id="3.40.30.10:FF:000001">
    <property type="entry name" value="Thioredoxin"/>
    <property type="match status" value="1"/>
</dbReference>
<dbReference type="PRINTS" id="PR00421">
    <property type="entry name" value="THIOREDOXIN"/>
</dbReference>
<sequence length="121" mass="13155">MATTTSEHKHLLAVTDQDFASQVLQSTLPVIVDFWAEWCPPCRVLAPAYAQLSTAYAGKMRFATLNADENPHITARLGVQGLPTLVIFNAGQPVAHIVGPHPARLQQRIEQALAANNISLM</sequence>
<feature type="site" description="Contributes to redox potential value" evidence="7">
    <location>
        <position position="40"/>
    </location>
</feature>
<dbReference type="AlphaFoldDB" id="A0A5J4KVU4"/>
<feature type="site" description="Contributes to redox potential value" evidence="7">
    <location>
        <position position="41"/>
    </location>
</feature>
<evidence type="ECO:0000256" key="8">
    <source>
        <dbReference type="PIRSR" id="PIRSR000077-4"/>
    </source>
</evidence>
<dbReference type="RefSeq" id="WP_151758360.1">
    <property type="nucleotide sequence ID" value="NZ_BKZW01000002.1"/>
</dbReference>
<proteinExistence type="inferred from homology"/>
<evidence type="ECO:0000256" key="1">
    <source>
        <dbReference type="ARBA" id="ARBA00008987"/>
    </source>
</evidence>
<accession>A0A5J4KVU4</accession>
<evidence type="ECO:0000256" key="3">
    <source>
        <dbReference type="ARBA" id="ARBA00022982"/>
    </source>
</evidence>
<dbReference type="EMBL" id="BKZW01000002">
    <property type="protein sequence ID" value="GER90657.1"/>
    <property type="molecule type" value="Genomic_DNA"/>
</dbReference>
<feature type="domain" description="Thioredoxin" evidence="9">
    <location>
        <begin position="1"/>
        <end position="114"/>
    </location>
</feature>
<evidence type="ECO:0000259" key="9">
    <source>
        <dbReference type="PROSITE" id="PS51352"/>
    </source>
</evidence>
<keyword evidence="4 8" id="KW-1015">Disulfide bond</keyword>
<evidence type="ECO:0000256" key="6">
    <source>
        <dbReference type="PIRNR" id="PIRNR000077"/>
    </source>
</evidence>
<dbReference type="Proteomes" id="UP000326912">
    <property type="component" value="Unassembled WGS sequence"/>
</dbReference>
<feature type="site" description="Deprotonates C-terminal active site Cys" evidence="7">
    <location>
        <position position="33"/>
    </location>
</feature>
<name>A0A5J4KVU4_9CHLR</name>
<dbReference type="GO" id="GO:0045454">
    <property type="term" value="P:cell redox homeostasis"/>
    <property type="evidence" value="ECO:0007669"/>
    <property type="project" value="TreeGrafter"/>
</dbReference>
<dbReference type="Gene3D" id="3.40.30.10">
    <property type="entry name" value="Glutaredoxin"/>
    <property type="match status" value="1"/>
</dbReference>
<keyword evidence="2" id="KW-0813">Transport</keyword>
<keyword evidence="5 8" id="KW-0676">Redox-active center</keyword>
<protein>
    <recommendedName>
        <fullName evidence="6">Thioredoxin</fullName>
    </recommendedName>
</protein>
<organism evidence="10 11">
    <name type="scientific">Dictyobacter vulcani</name>
    <dbReference type="NCBI Taxonomy" id="2607529"/>
    <lineage>
        <taxon>Bacteria</taxon>
        <taxon>Bacillati</taxon>
        <taxon>Chloroflexota</taxon>
        <taxon>Ktedonobacteria</taxon>
        <taxon>Ktedonobacterales</taxon>
        <taxon>Dictyobacteraceae</taxon>
        <taxon>Dictyobacter</taxon>
    </lineage>
</organism>
<dbReference type="SUPFAM" id="SSF52833">
    <property type="entry name" value="Thioredoxin-like"/>
    <property type="match status" value="1"/>
</dbReference>
<gene>
    <name evidence="10" type="primary">trxA_2</name>
    <name evidence="10" type="ORF">KDW_48190</name>
</gene>
<dbReference type="Pfam" id="PF00085">
    <property type="entry name" value="Thioredoxin"/>
    <property type="match status" value="1"/>
</dbReference>
<evidence type="ECO:0000256" key="2">
    <source>
        <dbReference type="ARBA" id="ARBA00022448"/>
    </source>
</evidence>
<keyword evidence="11" id="KW-1185">Reference proteome</keyword>
<dbReference type="PROSITE" id="PS00194">
    <property type="entry name" value="THIOREDOXIN_1"/>
    <property type="match status" value="1"/>
</dbReference>
<comment type="similarity">
    <text evidence="1 6">Belongs to the thioredoxin family.</text>
</comment>
<evidence type="ECO:0000313" key="11">
    <source>
        <dbReference type="Proteomes" id="UP000326912"/>
    </source>
</evidence>
<comment type="caution">
    <text evidence="10">The sequence shown here is derived from an EMBL/GenBank/DDBJ whole genome shotgun (WGS) entry which is preliminary data.</text>
</comment>
<dbReference type="InterPro" id="IPR005746">
    <property type="entry name" value="Thioredoxin"/>
</dbReference>
<reference evidence="10 11" key="1">
    <citation type="submission" date="2019-10" db="EMBL/GenBank/DDBJ databases">
        <title>Dictyobacter vulcani sp. nov., within the class Ktedonobacteria, isolated from soil of volcanic Mt. Zao.</title>
        <authorList>
            <person name="Zheng Y."/>
            <person name="Wang C.M."/>
            <person name="Sakai Y."/>
            <person name="Abe K."/>
            <person name="Yokota A."/>
            <person name="Yabe S."/>
        </authorList>
    </citation>
    <scope>NUCLEOTIDE SEQUENCE [LARGE SCALE GENOMIC DNA]</scope>
    <source>
        <strain evidence="10 11">W12</strain>
    </source>
</reference>
<evidence type="ECO:0000256" key="4">
    <source>
        <dbReference type="ARBA" id="ARBA00023157"/>
    </source>
</evidence>
<dbReference type="GO" id="GO:0015035">
    <property type="term" value="F:protein-disulfide reductase activity"/>
    <property type="evidence" value="ECO:0007669"/>
    <property type="project" value="InterPro"/>
</dbReference>
<dbReference type="InterPro" id="IPR036249">
    <property type="entry name" value="Thioredoxin-like_sf"/>
</dbReference>
<dbReference type="CDD" id="cd02947">
    <property type="entry name" value="TRX_family"/>
    <property type="match status" value="1"/>
</dbReference>
<evidence type="ECO:0000256" key="5">
    <source>
        <dbReference type="ARBA" id="ARBA00023284"/>
    </source>
</evidence>
<feature type="disulfide bond" description="Redox-active" evidence="8">
    <location>
        <begin position="39"/>
        <end position="42"/>
    </location>
</feature>
<dbReference type="InterPro" id="IPR017937">
    <property type="entry name" value="Thioredoxin_CS"/>
</dbReference>
<dbReference type="PROSITE" id="PS51352">
    <property type="entry name" value="THIOREDOXIN_2"/>
    <property type="match status" value="1"/>
</dbReference>
<evidence type="ECO:0000313" key="10">
    <source>
        <dbReference type="EMBL" id="GER90657.1"/>
    </source>
</evidence>
<evidence type="ECO:0000256" key="7">
    <source>
        <dbReference type="PIRSR" id="PIRSR000077-1"/>
    </source>
</evidence>
<dbReference type="PIRSF" id="PIRSF000077">
    <property type="entry name" value="Thioredoxin"/>
    <property type="match status" value="1"/>
</dbReference>